<accession>A0ABW5Q4M9</accession>
<proteinExistence type="predicted"/>
<dbReference type="Proteomes" id="UP001597451">
    <property type="component" value="Unassembled WGS sequence"/>
</dbReference>
<reference evidence="2" key="1">
    <citation type="journal article" date="2019" name="Int. J. Syst. Evol. Microbiol.">
        <title>The Global Catalogue of Microorganisms (GCM) 10K type strain sequencing project: providing services to taxonomists for standard genome sequencing and annotation.</title>
        <authorList>
            <consortium name="The Broad Institute Genomics Platform"/>
            <consortium name="The Broad Institute Genome Sequencing Center for Infectious Disease"/>
            <person name="Wu L."/>
            <person name="Ma J."/>
        </authorList>
    </citation>
    <scope>NUCLEOTIDE SEQUENCE [LARGE SCALE GENOMIC DNA]</scope>
    <source>
        <strain evidence="2">TISTR 1858</strain>
    </source>
</reference>
<organism evidence="1 2">
    <name type="scientific">Oceanobacillus kapialis</name>
    <dbReference type="NCBI Taxonomy" id="481353"/>
    <lineage>
        <taxon>Bacteria</taxon>
        <taxon>Bacillati</taxon>
        <taxon>Bacillota</taxon>
        <taxon>Bacilli</taxon>
        <taxon>Bacillales</taxon>
        <taxon>Bacillaceae</taxon>
        <taxon>Oceanobacillus</taxon>
    </lineage>
</organism>
<evidence type="ECO:0000313" key="1">
    <source>
        <dbReference type="EMBL" id="MFD2630594.1"/>
    </source>
</evidence>
<keyword evidence="2" id="KW-1185">Reference proteome</keyword>
<protein>
    <recommendedName>
        <fullName evidence="3">YneQ</fullName>
    </recommendedName>
</protein>
<evidence type="ECO:0008006" key="3">
    <source>
        <dbReference type="Google" id="ProtNLM"/>
    </source>
</evidence>
<gene>
    <name evidence="1" type="ORF">ACFSUN_17645</name>
</gene>
<sequence>MAFGLKRDELQNWKKNVHAGEIAFLTHYWLDSRFPGCTTVTKVGCKDITKLMQWGDQYGLSPEWIHQDEDYPHYDLFGERQRDILAAEKQWNQLERFDILSRRK</sequence>
<name>A0ABW5Q4M9_9BACI</name>
<evidence type="ECO:0000313" key="2">
    <source>
        <dbReference type="Proteomes" id="UP001597451"/>
    </source>
</evidence>
<dbReference type="RefSeq" id="WP_379563997.1">
    <property type="nucleotide sequence ID" value="NZ_JBHUMX010000045.1"/>
</dbReference>
<comment type="caution">
    <text evidence="1">The sequence shown here is derived from an EMBL/GenBank/DDBJ whole genome shotgun (WGS) entry which is preliminary data.</text>
</comment>
<dbReference type="EMBL" id="JBHUMX010000045">
    <property type="protein sequence ID" value="MFD2630594.1"/>
    <property type="molecule type" value="Genomic_DNA"/>
</dbReference>